<evidence type="ECO:0000256" key="5">
    <source>
        <dbReference type="ARBA" id="ARBA00023136"/>
    </source>
</evidence>
<organism evidence="8 9">
    <name type="scientific">Albidovulum denitrificans</name>
    <dbReference type="NCBI Taxonomy" id="404881"/>
    <lineage>
        <taxon>Bacteria</taxon>
        <taxon>Pseudomonadati</taxon>
        <taxon>Pseudomonadota</taxon>
        <taxon>Alphaproteobacteria</taxon>
        <taxon>Rhodobacterales</taxon>
        <taxon>Paracoccaceae</taxon>
        <taxon>Albidovulum</taxon>
    </lineage>
</organism>
<evidence type="ECO:0000256" key="3">
    <source>
        <dbReference type="ARBA" id="ARBA00022676"/>
    </source>
</evidence>
<evidence type="ECO:0000256" key="1">
    <source>
        <dbReference type="ARBA" id="ARBA00004236"/>
    </source>
</evidence>
<dbReference type="Pfam" id="PF00535">
    <property type="entry name" value="Glycos_transf_2"/>
    <property type="match status" value="1"/>
</dbReference>
<sequence length="338" mass="37142">MTAGGPTISVVMPAFGAERLMPRVLAPLMAMQARGEVTEVIVVDDRSPDRTAEVARGMGARVLTTPQNGGPGLARNMAAQEAVGDILWFVDSDVIAHDDGAGKVRAAFADPEVAAVFGSYDSAPDGQHWFSRYKNLMHRFYHQTAQRDAHTFWAGCGAVRKDMFLKIGGFDVETYRVPSIEDIELGYRIRRAGGRITVDPTLLGKHLKVWTPKGAFHTDIFRRALPWSRLMIAREGVHNDLNTSHGEKAKAVLAGLLILSILALPFAPGIWPLTLALILLAILANGRFVRFMYAHGGAGFAAATLAWHQFYYVYSATAFAWCLFEYHVLGVKNRLHVP</sequence>
<dbReference type="PANTHER" id="PTHR43646">
    <property type="entry name" value="GLYCOSYLTRANSFERASE"/>
    <property type="match status" value="1"/>
</dbReference>
<dbReference type="SUPFAM" id="SSF53448">
    <property type="entry name" value="Nucleotide-diphospho-sugar transferases"/>
    <property type="match status" value="1"/>
</dbReference>
<dbReference type="EMBL" id="PVEP01000002">
    <property type="protein sequence ID" value="PQV57468.1"/>
    <property type="molecule type" value="Genomic_DNA"/>
</dbReference>
<dbReference type="GO" id="GO:0005886">
    <property type="term" value="C:plasma membrane"/>
    <property type="evidence" value="ECO:0007669"/>
    <property type="project" value="UniProtKB-SubCell"/>
</dbReference>
<dbReference type="RefSeq" id="WP_105513722.1">
    <property type="nucleotide sequence ID" value="NZ_PVEP01000002.1"/>
</dbReference>
<gene>
    <name evidence="8" type="ORF">LX70_01272</name>
</gene>
<comment type="subcellular location">
    <subcellularLocation>
        <location evidence="1">Cell membrane</location>
    </subcellularLocation>
</comment>
<keyword evidence="2" id="KW-1003">Cell membrane</keyword>
<evidence type="ECO:0000256" key="6">
    <source>
        <dbReference type="SAM" id="Phobius"/>
    </source>
</evidence>
<feature type="transmembrane region" description="Helical" evidence="6">
    <location>
        <begin position="313"/>
        <end position="331"/>
    </location>
</feature>
<keyword evidence="6" id="KW-1133">Transmembrane helix</keyword>
<evidence type="ECO:0000256" key="2">
    <source>
        <dbReference type="ARBA" id="ARBA00022475"/>
    </source>
</evidence>
<feature type="domain" description="Glycosyltransferase 2-like" evidence="7">
    <location>
        <begin position="9"/>
        <end position="166"/>
    </location>
</feature>
<reference evidence="8 9" key="1">
    <citation type="submission" date="2018-02" db="EMBL/GenBank/DDBJ databases">
        <title>Genomic Encyclopedia of Archaeal and Bacterial Type Strains, Phase II (KMG-II): from individual species to whole genera.</title>
        <authorList>
            <person name="Goeker M."/>
        </authorList>
    </citation>
    <scope>NUCLEOTIDE SEQUENCE [LARGE SCALE GENOMIC DNA]</scope>
    <source>
        <strain evidence="8 9">DSM 18921</strain>
    </source>
</reference>
<dbReference type="PANTHER" id="PTHR43646:SF2">
    <property type="entry name" value="GLYCOSYLTRANSFERASE 2-LIKE DOMAIN-CONTAINING PROTEIN"/>
    <property type="match status" value="1"/>
</dbReference>
<protein>
    <submittedName>
        <fullName evidence="8">Cellulose synthase/poly-beta-1,6-N-acetylglucosamine synthase-like glycosyltransferase</fullName>
    </submittedName>
</protein>
<dbReference type="GO" id="GO:0016757">
    <property type="term" value="F:glycosyltransferase activity"/>
    <property type="evidence" value="ECO:0007669"/>
    <property type="project" value="UniProtKB-KW"/>
</dbReference>
<keyword evidence="3" id="KW-0328">Glycosyltransferase</keyword>
<dbReference type="CDD" id="cd00761">
    <property type="entry name" value="Glyco_tranf_GTA_type"/>
    <property type="match status" value="1"/>
</dbReference>
<evidence type="ECO:0000313" key="9">
    <source>
        <dbReference type="Proteomes" id="UP000238338"/>
    </source>
</evidence>
<keyword evidence="4 8" id="KW-0808">Transferase</keyword>
<dbReference type="InterPro" id="IPR001173">
    <property type="entry name" value="Glyco_trans_2-like"/>
</dbReference>
<dbReference type="Proteomes" id="UP000238338">
    <property type="component" value="Unassembled WGS sequence"/>
</dbReference>
<dbReference type="InterPro" id="IPR029044">
    <property type="entry name" value="Nucleotide-diphossugar_trans"/>
</dbReference>
<proteinExistence type="predicted"/>
<dbReference type="AlphaFoldDB" id="A0A2S8S9R9"/>
<evidence type="ECO:0000259" key="7">
    <source>
        <dbReference type="Pfam" id="PF00535"/>
    </source>
</evidence>
<name>A0A2S8S9R9_9RHOB</name>
<dbReference type="OrthoDB" id="6653642at2"/>
<keyword evidence="9" id="KW-1185">Reference proteome</keyword>
<keyword evidence="5 6" id="KW-0472">Membrane</keyword>
<dbReference type="Gene3D" id="3.90.550.10">
    <property type="entry name" value="Spore Coat Polysaccharide Biosynthesis Protein SpsA, Chain A"/>
    <property type="match status" value="1"/>
</dbReference>
<accession>A0A2S8S9R9</accession>
<evidence type="ECO:0000313" key="8">
    <source>
        <dbReference type="EMBL" id="PQV57468.1"/>
    </source>
</evidence>
<keyword evidence="6" id="KW-0812">Transmembrane</keyword>
<evidence type="ECO:0000256" key="4">
    <source>
        <dbReference type="ARBA" id="ARBA00022679"/>
    </source>
</evidence>
<feature type="transmembrane region" description="Helical" evidence="6">
    <location>
        <begin position="251"/>
        <end position="284"/>
    </location>
</feature>
<comment type="caution">
    <text evidence="8">The sequence shown here is derived from an EMBL/GenBank/DDBJ whole genome shotgun (WGS) entry which is preliminary data.</text>
</comment>